<sequence length="112" mass="12764">MHNFASAPKEGNRVLVCNNLYLEHTFFMEINEIIKKTNAFLAEEFEVAPESITPGADLKATLDLDSLDYIDLVVAIENNLGFKVKPEDFQGIVTFQDFYDYVTGRIKQKELV</sequence>
<dbReference type="InterPro" id="IPR009081">
    <property type="entry name" value="PP-bd_ACP"/>
</dbReference>
<evidence type="ECO:0000256" key="2">
    <source>
        <dbReference type="ARBA" id="ARBA00022553"/>
    </source>
</evidence>
<dbReference type="EMBL" id="BKAU01000002">
    <property type="protein sequence ID" value="GEP96433.1"/>
    <property type="molecule type" value="Genomic_DNA"/>
</dbReference>
<proteinExistence type="inferred from homology"/>
<keyword evidence="3" id="KW-0443">Lipid metabolism</keyword>
<comment type="caution">
    <text evidence="5">The sequence shown here is derived from an EMBL/GenBank/DDBJ whole genome shotgun (WGS) entry which is preliminary data.</text>
</comment>
<dbReference type="InterPro" id="IPR036736">
    <property type="entry name" value="ACP-like_sf"/>
</dbReference>
<dbReference type="GO" id="GO:0005737">
    <property type="term" value="C:cytoplasm"/>
    <property type="evidence" value="ECO:0007669"/>
    <property type="project" value="UniProtKB-SubCell"/>
</dbReference>
<dbReference type="Gene3D" id="1.10.1200.10">
    <property type="entry name" value="ACP-like"/>
    <property type="match status" value="1"/>
</dbReference>
<dbReference type="UniPathway" id="UPA00094"/>
<name>A0A512RL56_9BACT</name>
<dbReference type="HAMAP" id="MF_01217">
    <property type="entry name" value="Acyl_carrier"/>
    <property type="match status" value="1"/>
</dbReference>
<keyword evidence="6" id="KW-1185">Reference proteome</keyword>
<reference evidence="5 6" key="1">
    <citation type="submission" date="2019-07" db="EMBL/GenBank/DDBJ databases">
        <title>Whole genome shotgun sequence of Chitinophaga cymbidii NBRC 109752.</title>
        <authorList>
            <person name="Hosoyama A."/>
            <person name="Uohara A."/>
            <person name="Ohji S."/>
            <person name="Ichikawa N."/>
        </authorList>
    </citation>
    <scope>NUCLEOTIDE SEQUENCE [LARGE SCALE GENOMIC DNA]</scope>
    <source>
        <strain evidence="5 6">NBRC 109752</strain>
    </source>
</reference>
<evidence type="ECO:0000256" key="3">
    <source>
        <dbReference type="HAMAP-Rule" id="MF_01217"/>
    </source>
</evidence>
<keyword evidence="3" id="KW-0275">Fatty acid biosynthesis</keyword>
<keyword evidence="3" id="KW-0276">Fatty acid metabolism</keyword>
<organism evidence="5 6">
    <name type="scientific">Chitinophaga cymbidii</name>
    <dbReference type="NCBI Taxonomy" id="1096750"/>
    <lineage>
        <taxon>Bacteria</taxon>
        <taxon>Pseudomonadati</taxon>
        <taxon>Bacteroidota</taxon>
        <taxon>Chitinophagia</taxon>
        <taxon>Chitinophagales</taxon>
        <taxon>Chitinophagaceae</taxon>
        <taxon>Chitinophaga</taxon>
    </lineage>
</organism>
<dbReference type="Proteomes" id="UP000321436">
    <property type="component" value="Unassembled WGS sequence"/>
</dbReference>
<dbReference type="AlphaFoldDB" id="A0A512RL56"/>
<comment type="PTM">
    <text evidence="3">4'-phosphopantetheine is transferred from CoA to a specific serine of apo-ACP by AcpS. This modification is essential for activity because fatty acids are bound in thioester linkage to the sulfhydryl of the prosthetic group.</text>
</comment>
<keyword evidence="3" id="KW-0444">Lipid biosynthesis</keyword>
<dbReference type="SUPFAM" id="SSF47336">
    <property type="entry name" value="ACP-like"/>
    <property type="match status" value="1"/>
</dbReference>
<gene>
    <name evidence="3" type="primary">acpP</name>
    <name evidence="5" type="ORF">CCY01nite_26930</name>
</gene>
<comment type="pathway">
    <text evidence="3">Lipid metabolism; fatty acid biosynthesis.</text>
</comment>
<protein>
    <recommendedName>
        <fullName evidence="3">Acyl carrier protein</fullName>
        <shortName evidence="3">ACP</shortName>
    </recommendedName>
</protein>
<evidence type="ECO:0000313" key="6">
    <source>
        <dbReference type="Proteomes" id="UP000321436"/>
    </source>
</evidence>
<comment type="similarity">
    <text evidence="3">Belongs to the acyl carrier protein (ACP) family.</text>
</comment>
<evidence type="ECO:0000259" key="4">
    <source>
        <dbReference type="PROSITE" id="PS50075"/>
    </source>
</evidence>
<feature type="domain" description="Carrier" evidence="4">
    <location>
        <begin position="28"/>
        <end position="106"/>
    </location>
</feature>
<dbReference type="Pfam" id="PF00550">
    <property type="entry name" value="PP-binding"/>
    <property type="match status" value="1"/>
</dbReference>
<comment type="subcellular location">
    <subcellularLocation>
        <location evidence="3">Cytoplasm</location>
    </subcellularLocation>
</comment>
<dbReference type="NCBIfam" id="NF003757">
    <property type="entry name" value="PRK05350.1"/>
    <property type="match status" value="1"/>
</dbReference>
<keyword evidence="2 3" id="KW-0597">Phosphoprotein</keyword>
<dbReference type="GO" id="GO:0000036">
    <property type="term" value="F:acyl carrier activity"/>
    <property type="evidence" value="ECO:0007669"/>
    <property type="project" value="UniProtKB-UniRule"/>
</dbReference>
<comment type="function">
    <text evidence="3">Carrier of the growing fatty acid chain in fatty acid biosynthesis.</text>
</comment>
<dbReference type="InterPro" id="IPR003231">
    <property type="entry name" value="ACP"/>
</dbReference>
<accession>A0A512RL56</accession>
<keyword evidence="1 3" id="KW-0596">Phosphopantetheine</keyword>
<feature type="modified residue" description="O-(pantetheine 4'-phosphoryl)serine" evidence="3">
    <location>
        <position position="66"/>
    </location>
</feature>
<keyword evidence="3" id="KW-0963">Cytoplasm</keyword>
<dbReference type="PROSITE" id="PS50075">
    <property type="entry name" value="CARRIER"/>
    <property type="match status" value="1"/>
</dbReference>
<evidence type="ECO:0000256" key="1">
    <source>
        <dbReference type="ARBA" id="ARBA00022450"/>
    </source>
</evidence>
<evidence type="ECO:0000313" key="5">
    <source>
        <dbReference type="EMBL" id="GEP96433.1"/>
    </source>
</evidence>